<comment type="caution">
    <text evidence="2">The sequence shown here is derived from an EMBL/GenBank/DDBJ whole genome shotgun (WGS) entry which is preliminary data.</text>
</comment>
<evidence type="ECO:0000313" key="2">
    <source>
        <dbReference type="EMBL" id="GAA5496674.1"/>
    </source>
</evidence>
<keyword evidence="1" id="KW-0812">Transmembrane</keyword>
<keyword evidence="1" id="KW-1133">Transmembrane helix</keyword>
<feature type="transmembrane region" description="Helical" evidence="1">
    <location>
        <begin position="477"/>
        <end position="493"/>
    </location>
</feature>
<reference evidence="2 3" key="1">
    <citation type="submission" date="2024-02" db="EMBL/GenBank/DDBJ databases">
        <title>Rubritalea halochordaticola NBRC 107102.</title>
        <authorList>
            <person name="Ichikawa N."/>
            <person name="Katano-Makiyama Y."/>
            <person name="Hidaka K."/>
        </authorList>
    </citation>
    <scope>NUCLEOTIDE SEQUENCE [LARGE SCALE GENOMIC DNA]</scope>
    <source>
        <strain evidence="2 3">NBRC 107102</strain>
    </source>
</reference>
<dbReference type="EMBL" id="BAABRL010000009">
    <property type="protein sequence ID" value="GAA5496674.1"/>
    <property type="molecule type" value="Genomic_DNA"/>
</dbReference>
<feature type="transmembrane region" description="Helical" evidence="1">
    <location>
        <begin position="122"/>
        <end position="142"/>
    </location>
</feature>
<feature type="transmembrane region" description="Helical" evidence="1">
    <location>
        <begin position="377"/>
        <end position="396"/>
    </location>
</feature>
<keyword evidence="3" id="KW-1185">Reference proteome</keyword>
<feature type="transmembrane region" description="Helical" evidence="1">
    <location>
        <begin position="248"/>
        <end position="267"/>
    </location>
</feature>
<evidence type="ECO:0000313" key="3">
    <source>
        <dbReference type="Proteomes" id="UP001424741"/>
    </source>
</evidence>
<feature type="transmembrane region" description="Helical" evidence="1">
    <location>
        <begin position="408"/>
        <end position="426"/>
    </location>
</feature>
<protein>
    <recommendedName>
        <fullName evidence="4">YfhO family protein</fullName>
    </recommendedName>
</protein>
<feature type="transmembrane region" description="Helical" evidence="1">
    <location>
        <begin position="745"/>
        <end position="764"/>
    </location>
</feature>
<feature type="transmembrane region" description="Helical" evidence="1">
    <location>
        <begin position="149"/>
        <end position="169"/>
    </location>
</feature>
<feature type="transmembrane region" description="Helical" evidence="1">
    <location>
        <begin position="354"/>
        <end position="371"/>
    </location>
</feature>
<feature type="transmembrane region" description="Helical" evidence="1">
    <location>
        <begin position="500"/>
        <end position="523"/>
    </location>
</feature>
<dbReference type="Proteomes" id="UP001424741">
    <property type="component" value="Unassembled WGS sequence"/>
</dbReference>
<feature type="transmembrane region" description="Helical" evidence="1">
    <location>
        <begin position="202"/>
        <end position="227"/>
    </location>
</feature>
<name>A0ABP9V419_9BACT</name>
<sequence length="778" mass="86289">MSNNTNMLKSILSSVAIVLCALVVLYPALFEDEIVAPADITKTLLPPWGSADAGEKPHNHFTSDAVTQYLPYRIHAKQSLDDDGYVGWNPYSMGGSNMAGNTMALPGCWSTHLLKYTSVTSAWNWSIAIEFMIAGLGMLAFLRGRKLSWMVAVAGALFYMGNTQFIIWINHRWALGSFCWMPWVLWAASDGLDLKRSWGRVWWLPVFLCLAVAGGSLQHVAFIVLACMCLWAGNLRAKSWTSLGKNELFGWGVMGGIALMMAAYTLVPQLMAYETNVDVGHTRGGIGYPHGILQPLYNLVGIPAQVWPWLVGDAQTLDGWKLLKMNFMNVAYFGTIPMLLAYIGLFVKKMPRQAKWLILVGILLPLTPLVGPLYHRVQILFVLGGCWMAAEMLAYCSQKPLPRFVNRGLVLVVAMIGGALVVGEFLPESLHSSIENKVVGAAISASENAQFSGDQEWFKARALEWVDRFSIGNTHTLWVYGLLVLGSAGFGMLSKSSKRLKLAGVCLILVASSAELMTFYRAYVTYSDKGDIRPRHETITFTKKIAGGDLVLQGMSELSMPQCFAGPNLLSAYDVRALDAYESIQYRSIYRVTESLDEHERLSLAGVKIAINPIEHGPFKGTEEWKVVHRAKGFEWRENPECLASILVGEGDAPADLVSLSVNLQNAMPIEPVWQSMNAVTIKLPSDVAWLRWRQNWHPGWQWRESEDAEWQPVERGVDGACWIANSGATWLQIRFTPVSAQIDIVSWGVVFVWLAVGLVILFLKHLRTRAGHAGSQL</sequence>
<gene>
    <name evidence="2" type="ORF">Rhal01_02859</name>
</gene>
<keyword evidence="1" id="KW-0472">Membrane</keyword>
<evidence type="ECO:0008006" key="4">
    <source>
        <dbReference type="Google" id="ProtNLM"/>
    </source>
</evidence>
<proteinExistence type="predicted"/>
<organism evidence="2 3">
    <name type="scientific">Rubritalea halochordaticola</name>
    <dbReference type="NCBI Taxonomy" id="714537"/>
    <lineage>
        <taxon>Bacteria</taxon>
        <taxon>Pseudomonadati</taxon>
        <taxon>Verrucomicrobiota</taxon>
        <taxon>Verrucomicrobiia</taxon>
        <taxon>Verrucomicrobiales</taxon>
        <taxon>Rubritaleaceae</taxon>
        <taxon>Rubritalea</taxon>
    </lineage>
</organism>
<accession>A0ABP9V419</accession>
<feature type="transmembrane region" description="Helical" evidence="1">
    <location>
        <begin position="327"/>
        <end position="347"/>
    </location>
</feature>
<evidence type="ECO:0000256" key="1">
    <source>
        <dbReference type="SAM" id="Phobius"/>
    </source>
</evidence>